<name>A0A7X0SKX0_9BACL</name>
<evidence type="ECO:0000313" key="1">
    <source>
        <dbReference type="EMBL" id="MBB6731779.1"/>
    </source>
</evidence>
<comment type="caution">
    <text evidence="1">The sequence shown here is derived from an EMBL/GenBank/DDBJ whole genome shotgun (WGS) entry which is preliminary data.</text>
</comment>
<dbReference type="RefSeq" id="WP_185129451.1">
    <property type="nucleotide sequence ID" value="NZ_JACJVO010000015.1"/>
</dbReference>
<accession>A0A7X0SKX0</accession>
<proteinExistence type="predicted"/>
<protein>
    <submittedName>
        <fullName evidence="1">Uncharacterized protein</fullName>
    </submittedName>
</protein>
<sequence>MSVNRRLETDEDFAEAKEKQLRLRVFRDDHLVESGSVIVRFDAETVVLQSGVSDLAYHPRAKCEFFELRRK</sequence>
<dbReference type="AlphaFoldDB" id="A0A7X0SKX0"/>
<dbReference type="EMBL" id="JACJVO010000015">
    <property type="protein sequence ID" value="MBB6731779.1"/>
    <property type="molecule type" value="Genomic_DNA"/>
</dbReference>
<evidence type="ECO:0000313" key="2">
    <source>
        <dbReference type="Proteomes" id="UP000564644"/>
    </source>
</evidence>
<dbReference type="Proteomes" id="UP000564644">
    <property type="component" value="Unassembled WGS sequence"/>
</dbReference>
<keyword evidence="2" id="KW-1185">Reference proteome</keyword>
<reference evidence="1 2" key="1">
    <citation type="submission" date="2020-08" db="EMBL/GenBank/DDBJ databases">
        <title>Cohnella phylogeny.</title>
        <authorList>
            <person name="Dunlap C."/>
        </authorList>
    </citation>
    <scope>NUCLEOTIDE SEQUENCE [LARGE SCALE GENOMIC DNA]</scope>
    <source>
        <strain evidence="1 2">CBP 2801</strain>
    </source>
</reference>
<organism evidence="1 2">
    <name type="scientific">Cohnella zeiphila</name>
    <dbReference type="NCBI Taxonomy" id="2761120"/>
    <lineage>
        <taxon>Bacteria</taxon>
        <taxon>Bacillati</taxon>
        <taxon>Bacillota</taxon>
        <taxon>Bacilli</taxon>
        <taxon>Bacillales</taxon>
        <taxon>Paenibacillaceae</taxon>
        <taxon>Cohnella</taxon>
    </lineage>
</organism>
<gene>
    <name evidence="1" type="ORF">H7C18_12730</name>
</gene>